<organism evidence="3 4">
    <name type="scientific">Rubrivirga marina</name>
    <dbReference type="NCBI Taxonomy" id="1196024"/>
    <lineage>
        <taxon>Bacteria</taxon>
        <taxon>Pseudomonadati</taxon>
        <taxon>Rhodothermota</taxon>
        <taxon>Rhodothermia</taxon>
        <taxon>Rhodothermales</taxon>
        <taxon>Rubricoccaceae</taxon>
        <taxon>Rubrivirga</taxon>
    </lineage>
</organism>
<dbReference type="InterPro" id="IPR036691">
    <property type="entry name" value="Endo/exonu/phosph_ase_sf"/>
</dbReference>
<accession>A0A271IX57</accession>
<name>A0A271IX57_9BACT</name>
<dbReference type="InterPro" id="IPR005135">
    <property type="entry name" value="Endo/exonuclease/phosphatase"/>
</dbReference>
<dbReference type="Proteomes" id="UP000216339">
    <property type="component" value="Unassembled WGS sequence"/>
</dbReference>
<dbReference type="RefSeq" id="WP_095509320.1">
    <property type="nucleotide sequence ID" value="NZ_MQWD01000001.1"/>
</dbReference>
<feature type="domain" description="Endonuclease/exonuclease/phosphatase" evidence="2">
    <location>
        <begin position="241"/>
        <end position="495"/>
    </location>
</feature>
<dbReference type="AlphaFoldDB" id="A0A271IX57"/>
<protein>
    <recommendedName>
        <fullName evidence="2">Endonuclease/exonuclease/phosphatase domain-containing protein</fullName>
    </recommendedName>
</protein>
<dbReference type="Pfam" id="PF03372">
    <property type="entry name" value="Exo_endo_phos"/>
    <property type="match status" value="1"/>
</dbReference>
<dbReference type="EMBL" id="MQWD01000001">
    <property type="protein sequence ID" value="PAP75677.1"/>
    <property type="molecule type" value="Genomic_DNA"/>
</dbReference>
<evidence type="ECO:0000313" key="3">
    <source>
        <dbReference type="EMBL" id="PAP75677.1"/>
    </source>
</evidence>
<gene>
    <name evidence="3" type="ORF">BSZ37_04115</name>
</gene>
<proteinExistence type="predicted"/>
<dbReference type="GO" id="GO:0003824">
    <property type="term" value="F:catalytic activity"/>
    <property type="evidence" value="ECO:0007669"/>
    <property type="project" value="InterPro"/>
</dbReference>
<sequence>MPLSFLRLAVLCAVAALLPPALAQTPVDTEGAAGRGPSATWGTRVAASGAARIIPDGRFDDWNDVEPIALDPADQPAGEVDLRALSITNDERALRLRLTFDDVLLLQQDNDLVLYLDTDADAATGRAAPGMGADLVFAFGARSGTVYAEGRQIPVEHADLGLVWAPTYASAEYEVEIALDMEVGGARLFPGDTVLVALATAGGERLPQAEAGVAYVLDRTTALPPYEGPALDRRDGAVRVLSYNVLFDSVFEGAPKAAFTRIIRAIGPDVVAFQEIYDHSGAEAAALVAEALGGTWYSGDAGSDNLLVSRWPVTLERDLGGNSAFVVETPGEWERDLLVISAHTPCCTNESGRIEETDRFMRFVREVGEGSVAGVDPETPVAIVGDLNMVGTDRPLQTMLTGDLVDNARFGPDFAPDLDGTDLTDALPLHVGAPASFTWYNPGSDFPAGRLDFVVYTDSALDLDNAFVLFTPHLSADALATAGLRATDTGVASDHLPLVADFVPARTTAAPDEVPDGAEVAAPVPNPSDGPTAFRVTLPRAGAVTVEVFDVLGRRVAVAFDGRLAAGAHRLPFDATALTPGVYLFRVTTEAGGAGGTVVRR</sequence>
<dbReference type="OrthoDB" id="1182990at2"/>
<evidence type="ECO:0000256" key="1">
    <source>
        <dbReference type="SAM" id="SignalP"/>
    </source>
</evidence>
<evidence type="ECO:0000313" key="4">
    <source>
        <dbReference type="Proteomes" id="UP000216339"/>
    </source>
</evidence>
<feature type="chain" id="PRO_5012763732" description="Endonuclease/exonuclease/phosphatase domain-containing protein" evidence="1">
    <location>
        <begin position="24"/>
        <end position="601"/>
    </location>
</feature>
<dbReference type="Gene3D" id="2.60.40.4070">
    <property type="match status" value="1"/>
</dbReference>
<evidence type="ECO:0000259" key="2">
    <source>
        <dbReference type="Pfam" id="PF03372"/>
    </source>
</evidence>
<keyword evidence="1" id="KW-0732">Signal</keyword>
<feature type="signal peptide" evidence="1">
    <location>
        <begin position="1"/>
        <end position="23"/>
    </location>
</feature>
<dbReference type="Gene3D" id="3.60.10.10">
    <property type="entry name" value="Endonuclease/exonuclease/phosphatase"/>
    <property type="match status" value="1"/>
</dbReference>
<reference evidence="3 4" key="1">
    <citation type="submission" date="2016-11" db="EMBL/GenBank/DDBJ databases">
        <title>Study of marine rhodopsin-containing bacteria.</title>
        <authorList>
            <person name="Yoshizawa S."/>
            <person name="Kumagai Y."/>
            <person name="Kogure K."/>
        </authorList>
    </citation>
    <scope>NUCLEOTIDE SEQUENCE [LARGE SCALE GENOMIC DNA]</scope>
    <source>
        <strain evidence="3 4">SAORIC-28</strain>
    </source>
</reference>
<dbReference type="NCBIfam" id="TIGR04183">
    <property type="entry name" value="Por_Secre_tail"/>
    <property type="match status" value="1"/>
</dbReference>
<comment type="caution">
    <text evidence="3">The sequence shown here is derived from an EMBL/GenBank/DDBJ whole genome shotgun (WGS) entry which is preliminary data.</text>
</comment>
<dbReference type="InterPro" id="IPR026444">
    <property type="entry name" value="Secre_tail"/>
</dbReference>
<dbReference type="SUPFAM" id="SSF56219">
    <property type="entry name" value="DNase I-like"/>
    <property type="match status" value="1"/>
</dbReference>
<keyword evidence="4" id="KW-1185">Reference proteome</keyword>